<sequence>MMNTFALGGVVIWAVFSSGMGHYAAELSATELQNALKLIPAAYVTWTLGTTSFKLSVLCLYTRIFSIKAFKTLSYVTMGLTVSTIGIMIWRIVDLVKNADADFVYNMPTLALTTTLELTYITPALTKMTGSRKTISARSNPRNIVTFGGGRGRRQTSYINMMGSQDPIKADIGDIEREAKDNAFREDAFTTTLISSSPQPDIRLETLSTKNAIRVRHEFHK</sequence>
<accession>H0EL57</accession>
<evidence type="ECO:0000256" key="1">
    <source>
        <dbReference type="SAM" id="Phobius"/>
    </source>
</evidence>
<dbReference type="AlphaFoldDB" id="H0EL57"/>
<name>H0EL57_GLAL7</name>
<keyword evidence="1" id="KW-0812">Transmembrane</keyword>
<dbReference type="EMBL" id="AGUE01000074">
    <property type="protein sequence ID" value="EHL00686.1"/>
    <property type="molecule type" value="Genomic_DNA"/>
</dbReference>
<protein>
    <recommendedName>
        <fullName evidence="2">Rhodopsin domain-containing protein</fullName>
    </recommendedName>
</protein>
<reference evidence="3 4" key="1">
    <citation type="journal article" date="2012" name="Eukaryot. Cell">
        <title>Genome sequence of the fungus Glarea lozoyensis: the first genome sequence of a species from the Helotiaceae family.</title>
        <authorList>
            <person name="Youssar L."/>
            <person name="Gruening B.A."/>
            <person name="Erxleben A."/>
            <person name="Guenther S."/>
            <person name="Huettel W."/>
        </authorList>
    </citation>
    <scope>NUCLEOTIDE SEQUENCE [LARGE SCALE GENOMIC DNA]</scope>
    <source>
        <strain evidence="4">ATCC 74030 / MF5533</strain>
    </source>
</reference>
<comment type="caution">
    <text evidence="3">The sequence shown here is derived from an EMBL/GenBank/DDBJ whole genome shotgun (WGS) entry which is preliminary data.</text>
</comment>
<dbReference type="Proteomes" id="UP000005446">
    <property type="component" value="Unassembled WGS sequence"/>
</dbReference>
<feature type="transmembrane region" description="Helical" evidence="1">
    <location>
        <begin position="73"/>
        <end position="93"/>
    </location>
</feature>
<proteinExistence type="predicted"/>
<dbReference type="OrthoDB" id="3557106at2759"/>
<dbReference type="InParanoid" id="H0EL57"/>
<dbReference type="HOGENOM" id="CLU_1250776_0_0_1"/>
<keyword evidence="1" id="KW-1133">Transmembrane helix</keyword>
<dbReference type="Pfam" id="PF20684">
    <property type="entry name" value="Fung_rhodopsin"/>
    <property type="match status" value="1"/>
</dbReference>
<feature type="domain" description="Rhodopsin" evidence="2">
    <location>
        <begin position="8"/>
        <end position="87"/>
    </location>
</feature>
<evidence type="ECO:0000313" key="4">
    <source>
        <dbReference type="Proteomes" id="UP000005446"/>
    </source>
</evidence>
<organism evidence="3 4">
    <name type="scientific">Glarea lozoyensis (strain ATCC 74030 / MF5533)</name>
    <dbReference type="NCBI Taxonomy" id="1104152"/>
    <lineage>
        <taxon>Eukaryota</taxon>
        <taxon>Fungi</taxon>
        <taxon>Dikarya</taxon>
        <taxon>Ascomycota</taxon>
        <taxon>Pezizomycotina</taxon>
        <taxon>Leotiomycetes</taxon>
        <taxon>Helotiales</taxon>
        <taxon>Helotiaceae</taxon>
        <taxon>Glarea</taxon>
    </lineage>
</organism>
<dbReference type="InterPro" id="IPR049326">
    <property type="entry name" value="Rhodopsin_dom_fungi"/>
</dbReference>
<feature type="transmembrane region" description="Helical" evidence="1">
    <location>
        <begin position="40"/>
        <end position="61"/>
    </location>
</feature>
<feature type="transmembrane region" description="Helical" evidence="1">
    <location>
        <begin position="105"/>
        <end position="125"/>
    </location>
</feature>
<evidence type="ECO:0000313" key="3">
    <source>
        <dbReference type="EMBL" id="EHL00686.1"/>
    </source>
</evidence>
<evidence type="ECO:0000259" key="2">
    <source>
        <dbReference type="Pfam" id="PF20684"/>
    </source>
</evidence>
<keyword evidence="4" id="KW-1185">Reference proteome</keyword>
<keyword evidence="1" id="KW-0472">Membrane</keyword>
<gene>
    <name evidence="3" type="ORF">M7I_3316</name>
</gene>